<organism evidence="2 3">
    <name type="scientific">Aspergillus sclerotioniger CBS 115572</name>
    <dbReference type="NCBI Taxonomy" id="1450535"/>
    <lineage>
        <taxon>Eukaryota</taxon>
        <taxon>Fungi</taxon>
        <taxon>Dikarya</taxon>
        <taxon>Ascomycota</taxon>
        <taxon>Pezizomycotina</taxon>
        <taxon>Eurotiomycetes</taxon>
        <taxon>Eurotiomycetidae</taxon>
        <taxon>Eurotiales</taxon>
        <taxon>Aspergillaceae</taxon>
        <taxon>Aspergillus</taxon>
        <taxon>Aspergillus subgen. Circumdati</taxon>
    </lineage>
</organism>
<dbReference type="EMBL" id="MSFK01000021">
    <property type="protein sequence ID" value="PWY80848.1"/>
    <property type="molecule type" value="Genomic_DNA"/>
</dbReference>
<name>A0A317W758_9EURO</name>
<dbReference type="Proteomes" id="UP000246702">
    <property type="component" value="Unassembled WGS sequence"/>
</dbReference>
<dbReference type="AlphaFoldDB" id="A0A317W758"/>
<accession>A0A317W758</accession>
<proteinExistence type="predicted"/>
<protein>
    <submittedName>
        <fullName evidence="2">Uncharacterized protein</fullName>
    </submittedName>
</protein>
<reference evidence="2 3" key="1">
    <citation type="submission" date="2016-12" db="EMBL/GenBank/DDBJ databases">
        <title>The genomes of Aspergillus section Nigri reveals drivers in fungal speciation.</title>
        <authorList>
            <consortium name="DOE Joint Genome Institute"/>
            <person name="Vesth T.C."/>
            <person name="Nybo J."/>
            <person name="Theobald S."/>
            <person name="Brandl J."/>
            <person name="Frisvad J.C."/>
            <person name="Nielsen K.F."/>
            <person name="Lyhne E.K."/>
            <person name="Kogle M.E."/>
            <person name="Kuo A."/>
            <person name="Riley R."/>
            <person name="Clum A."/>
            <person name="Nolan M."/>
            <person name="Lipzen A."/>
            <person name="Salamov A."/>
            <person name="Henrissat B."/>
            <person name="Wiebenga A."/>
            <person name="De Vries R.P."/>
            <person name="Grigoriev I.V."/>
            <person name="Mortensen U.H."/>
            <person name="Andersen M.R."/>
            <person name="Baker S.E."/>
        </authorList>
    </citation>
    <scope>NUCLEOTIDE SEQUENCE [LARGE SCALE GENOMIC DNA]</scope>
    <source>
        <strain evidence="2 3">CBS 115572</strain>
    </source>
</reference>
<dbReference type="RefSeq" id="XP_025465450.1">
    <property type="nucleotide sequence ID" value="XM_025616415.1"/>
</dbReference>
<sequence>MLTPLYPPQDLWPGGIPTQIHLDNGPGLDYEEMAEASKGWCLFVQVSTPNCPCSSRNIQFWLRIVQSYYSRAPLPPSALHYPPSLLHRSRSRPKNFICFAPVNRDKDHAKNYTHLTKLLILLYIHENWAPSHPFSYDPSAPHPSIPAQYPDLARYPSSENFISLYYLETADFRYLSVTRTGTVFLAAIGQIYTVIDQDTLKTGRLALFSFQSNGQVKSSTRLRPWHMGAEMSTHHMLGWPLERLIDEHSYYHLGCDPLNMDLPIVDIVNSSTQRGELHVPYSREHWALELELFAPGYLELEARGLEVEYELTSLSDEMDSYNHRVPPQKGPYRPGRAA</sequence>
<evidence type="ECO:0000256" key="1">
    <source>
        <dbReference type="SAM" id="MobiDB-lite"/>
    </source>
</evidence>
<comment type="caution">
    <text evidence="2">The sequence shown here is derived from an EMBL/GenBank/DDBJ whole genome shotgun (WGS) entry which is preliminary data.</text>
</comment>
<feature type="region of interest" description="Disordered" evidence="1">
    <location>
        <begin position="318"/>
        <end position="338"/>
    </location>
</feature>
<evidence type="ECO:0000313" key="3">
    <source>
        <dbReference type="Proteomes" id="UP000246702"/>
    </source>
</evidence>
<keyword evidence="3" id="KW-1185">Reference proteome</keyword>
<dbReference type="STRING" id="1450535.A0A317W758"/>
<evidence type="ECO:0000313" key="2">
    <source>
        <dbReference type="EMBL" id="PWY80848.1"/>
    </source>
</evidence>
<dbReference type="GeneID" id="37118558"/>
<dbReference type="OrthoDB" id="5396831at2759"/>
<gene>
    <name evidence="2" type="ORF">BO94DRAFT_602226</name>
</gene>